<keyword evidence="1" id="KW-1133">Transmembrane helix</keyword>
<protein>
    <submittedName>
        <fullName evidence="2">Uncharacterized protein</fullName>
    </submittedName>
</protein>
<name>A0A0E9VJA4_ANGAN</name>
<reference evidence="2" key="1">
    <citation type="submission" date="2014-11" db="EMBL/GenBank/DDBJ databases">
        <authorList>
            <person name="Amaro Gonzalez C."/>
        </authorList>
    </citation>
    <scope>NUCLEOTIDE SEQUENCE</scope>
</reference>
<accession>A0A0E9VJA4</accession>
<evidence type="ECO:0000256" key="1">
    <source>
        <dbReference type="SAM" id="Phobius"/>
    </source>
</evidence>
<dbReference type="AlphaFoldDB" id="A0A0E9VJA4"/>
<sequence>MYGHIHLICYSVNNFIFFCMFESLSVCFFIIIYEKENGLNVCAMNRKCFLLKLAAASCGLPPSAKGFMEAPCGLGVV</sequence>
<evidence type="ECO:0000313" key="2">
    <source>
        <dbReference type="EMBL" id="JAH78086.1"/>
    </source>
</evidence>
<keyword evidence="1" id="KW-0472">Membrane</keyword>
<reference evidence="2" key="2">
    <citation type="journal article" date="2015" name="Fish Shellfish Immunol.">
        <title>Early steps in the European eel (Anguilla anguilla)-Vibrio vulnificus interaction in the gills: Role of the RtxA13 toxin.</title>
        <authorList>
            <person name="Callol A."/>
            <person name="Pajuelo D."/>
            <person name="Ebbesson L."/>
            <person name="Teles M."/>
            <person name="MacKenzie S."/>
            <person name="Amaro C."/>
        </authorList>
    </citation>
    <scope>NUCLEOTIDE SEQUENCE</scope>
</reference>
<proteinExistence type="predicted"/>
<feature type="transmembrane region" description="Helical" evidence="1">
    <location>
        <begin position="12"/>
        <end position="33"/>
    </location>
</feature>
<dbReference type="EMBL" id="GBXM01030491">
    <property type="protein sequence ID" value="JAH78086.1"/>
    <property type="molecule type" value="Transcribed_RNA"/>
</dbReference>
<keyword evidence="1" id="KW-0812">Transmembrane</keyword>
<organism evidence="2">
    <name type="scientific">Anguilla anguilla</name>
    <name type="common">European freshwater eel</name>
    <name type="synonym">Muraena anguilla</name>
    <dbReference type="NCBI Taxonomy" id="7936"/>
    <lineage>
        <taxon>Eukaryota</taxon>
        <taxon>Metazoa</taxon>
        <taxon>Chordata</taxon>
        <taxon>Craniata</taxon>
        <taxon>Vertebrata</taxon>
        <taxon>Euteleostomi</taxon>
        <taxon>Actinopterygii</taxon>
        <taxon>Neopterygii</taxon>
        <taxon>Teleostei</taxon>
        <taxon>Anguilliformes</taxon>
        <taxon>Anguillidae</taxon>
        <taxon>Anguilla</taxon>
    </lineage>
</organism>